<feature type="transmembrane region" description="Helical" evidence="1">
    <location>
        <begin position="144"/>
        <end position="165"/>
    </location>
</feature>
<feature type="transmembrane region" description="Helical" evidence="1">
    <location>
        <begin position="94"/>
        <end position="124"/>
    </location>
</feature>
<name>A0A9K3GGA3_9EUKA</name>
<evidence type="ECO:0000313" key="3">
    <source>
        <dbReference type="Proteomes" id="UP000265618"/>
    </source>
</evidence>
<feature type="transmembrane region" description="Helical" evidence="1">
    <location>
        <begin position="199"/>
        <end position="220"/>
    </location>
</feature>
<keyword evidence="3" id="KW-1185">Reference proteome</keyword>
<feature type="transmembrane region" description="Helical" evidence="1">
    <location>
        <begin position="291"/>
        <end position="317"/>
    </location>
</feature>
<evidence type="ECO:0000313" key="2">
    <source>
        <dbReference type="EMBL" id="GIQ81026.1"/>
    </source>
</evidence>
<feature type="transmembrane region" description="Helical" evidence="1">
    <location>
        <begin position="61"/>
        <end position="82"/>
    </location>
</feature>
<feature type="transmembrane region" description="Helical" evidence="1">
    <location>
        <begin position="337"/>
        <end position="358"/>
    </location>
</feature>
<dbReference type="AlphaFoldDB" id="A0A9K3GGA3"/>
<proteinExistence type="predicted"/>
<keyword evidence="1" id="KW-1133">Transmembrane helix</keyword>
<accession>A0A9K3GGA3</accession>
<dbReference type="Proteomes" id="UP000265618">
    <property type="component" value="Unassembled WGS sequence"/>
</dbReference>
<keyword evidence="1" id="KW-0472">Membrane</keyword>
<reference evidence="2 3" key="1">
    <citation type="journal article" date="2018" name="PLoS ONE">
        <title>The draft genome of Kipferlia bialata reveals reductive genome evolution in fornicate parasites.</title>
        <authorList>
            <person name="Tanifuji G."/>
            <person name="Takabayashi S."/>
            <person name="Kume K."/>
            <person name="Takagi M."/>
            <person name="Nakayama T."/>
            <person name="Kamikawa R."/>
            <person name="Inagaki Y."/>
            <person name="Hashimoto T."/>
        </authorList>
    </citation>
    <scope>NUCLEOTIDE SEQUENCE [LARGE SCALE GENOMIC DNA]</scope>
    <source>
        <strain evidence="2">NY0173</strain>
    </source>
</reference>
<keyword evidence="1" id="KW-0812">Transmembrane</keyword>
<protein>
    <submittedName>
        <fullName evidence="2">Uncharacterized protein</fullName>
    </submittedName>
</protein>
<comment type="caution">
    <text evidence="2">The sequence shown here is derived from an EMBL/GenBank/DDBJ whole genome shotgun (WGS) entry which is preliminary data.</text>
</comment>
<evidence type="ECO:0000256" key="1">
    <source>
        <dbReference type="SAM" id="Phobius"/>
    </source>
</evidence>
<feature type="transmembrane region" description="Helical" evidence="1">
    <location>
        <begin position="232"/>
        <end position="250"/>
    </location>
</feature>
<organism evidence="2 3">
    <name type="scientific">Kipferlia bialata</name>
    <dbReference type="NCBI Taxonomy" id="797122"/>
    <lineage>
        <taxon>Eukaryota</taxon>
        <taxon>Metamonada</taxon>
        <taxon>Carpediemonas-like organisms</taxon>
        <taxon>Kipferlia</taxon>
    </lineage>
</organism>
<gene>
    <name evidence="2" type="ORF">KIPB_001919</name>
</gene>
<dbReference type="EMBL" id="BDIP01000290">
    <property type="protein sequence ID" value="GIQ81026.1"/>
    <property type="molecule type" value="Genomic_DNA"/>
</dbReference>
<sequence>MENSDSVGSSPVDGVEAVVEVRESSAVKAPPGWVSTVKGLVWPSDTVDAVNGRARLVSMDVLRGLAIWAMVVLHSVGGTADFEYFLGMKSIGDIVFIVLFSPLFLAAAMRGVFAAVSGVVAGYLMQHRLAPLLSRPSLSQFKKAWAMGIVHALVMFLVFLVLHGINATVNFGFYDYVADGVVPFDKKWYQYVLVQTGPLLYFAQAMLLQAIVLPGVYLLTHRTIPAMAKGSAYRKAVYVTLALVVLSLPFSTLLSPVRSALAGARGLTVREYQKLPSTRCDTLGVWLSNTFYIGVAGVYFAIFPHMSFQFLGAGVGVFMAAVKQAEVKVSAKGRKSVLRMCTVIAVINLVVGIAYFILVDQSVIGFMLDPDGGLDPACNFSSPGQNFFYTGLTFFAVRWAISHYECVTEDVAAKRAQRALYWRRLSAISCTAFCVEKLISGPSAWLLRWMDGTIMQWGNTESASAILAWFLSTQATLFAFTVVSEAIDYCLTADWVLAVASAFSVGAPPPHKFAAHVTCLRPITALCVCEDVEEAMPVQAVPEEEPSV</sequence>